<feature type="compositionally biased region" description="Polar residues" evidence="1">
    <location>
        <begin position="129"/>
        <end position="144"/>
    </location>
</feature>
<keyword evidence="3" id="KW-1185">Reference proteome</keyword>
<protein>
    <submittedName>
        <fullName evidence="2">Uncharacterized protein</fullName>
    </submittedName>
</protein>
<dbReference type="Proteomes" id="UP000077755">
    <property type="component" value="Chromosome 9"/>
</dbReference>
<dbReference type="KEGG" id="dcr:108202506"/>
<dbReference type="AlphaFoldDB" id="A0AAF1BKP3"/>
<feature type="region of interest" description="Disordered" evidence="1">
    <location>
        <begin position="105"/>
        <end position="144"/>
    </location>
</feature>
<name>A0AAF1BKP3_DAUCS</name>
<organism evidence="2 3">
    <name type="scientific">Daucus carota subsp. sativus</name>
    <name type="common">Carrot</name>
    <dbReference type="NCBI Taxonomy" id="79200"/>
    <lineage>
        <taxon>Eukaryota</taxon>
        <taxon>Viridiplantae</taxon>
        <taxon>Streptophyta</taxon>
        <taxon>Embryophyta</taxon>
        <taxon>Tracheophyta</taxon>
        <taxon>Spermatophyta</taxon>
        <taxon>Magnoliopsida</taxon>
        <taxon>eudicotyledons</taxon>
        <taxon>Gunneridae</taxon>
        <taxon>Pentapetalae</taxon>
        <taxon>asterids</taxon>
        <taxon>campanulids</taxon>
        <taxon>Apiales</taxon>
        <taxon>Apiaceae</taxon>
        <taxon>Apioideae</taxon>
        <taxon>Scandiceae</taxon>
        <taxon>Daucinae</taxon>
        <taxon>Daucus</taxon>
        <taxon>Daucus sect. Daucus</taxon>
    </lineage>
</organism>
<accession>A0AAF1BKP3</accession>
<evidence type="ECO:0000313" key="2">
    <source>
        <dbReference type="EMBL" id="WOH16236.1"/>
    </source>
</evidence>
<evidence type="ECO:0000256" key="1">
    <source>
        <dbReference type="SAM" id="MobiDB-lite"/>
    </source>
</evidence>
<reference evidence="2" key="2">
    <citation type="submission" date="2022-03" db="EMBL/GenBank/DDBJ databases">
        <title>Draft title - Genomic analysis of global carrot germplasm unveils the trajectory of domestication and the origin of high carotenoid orange carrot.</title>
        <authorList>
            <person name="Iorizzo M."/>
            <person name="Ellison S."/>
            <person name="Senalik D."/>
            <person name="Macko-Podgorni A."/>
            <person name="Grzebelus D."/>
            <person name="Bostan H."/>
            <person name="Rolling W."/>
            <person name="Curaba J."/>
            <person name="Simon P."/>
        </authorList>
    </citation>
    <scope>NUCLEOTIDE SEQUENCE</scope>
    <source>
        <tissue evidence="2">Leaf</tissue>
    </source>
</reference>
<gene>
    <name evidence="2" type="ORF">DCAR_0935786</name>
</gene>
<dbReference type="EMBL" id="CP093351">
    <property type="protein sequence ID" value="WOH16236.1"/>
    <property type="molecule type" value="Genomic_DNA"/>
</dbReference>
<reference evidence="2" key="1">
    <citation type="journal article" date="2016" name="Nat. Genet.">
        <title>A high-quality carrot genome assembly provides new insights into carotenoid accumulation and asterid genome evolution.</title>
        <authorList>
            <person name="Iorizzo M."/>
            <person name="Ellison S."/>
            <person name="Senalik D."/>
            <person name="Zeng P."/>
            <person name="Satapoomin P."/>
            <person name="Huang J."/>
            <person name="Bowman M."/>
            <person name="Iovene M."/>
            <person name="Sanseverino W."/>
            <person name="Cavagnaro P."/>
            <person name="Yildiz M."/>
            <person name="Macko-Podgorni A."/>
            <person name="Moranska E."/>
            <person name="Grzebelus E."/>
            <person name="Grzebelus D."/>
            <person name="Ashrafi H."/>
            <person name="Zheng Z."/>
            <person name="Cheng S."/>
            <person name="Spooner D."/>
            <person name="Van Deynze A."/>
            <person name="Simon P."/>
        </authorList>
    </citation>
    <scope>NUCLEOTIDE SEQUENCE</scope>
    <source>
        <tissue evidence="2">Leaf</tissue>
    </source>
</reference>
<feature type="region of interest" description="Disordered" evidence="1">
    <location>
        <begin position="1"/>
        <end position="42"/>
    </location>
</feature>
<proteinExistence type="predicted"/>
<feature type="compositionally biased region" description="Low complexity" evidence="1">
    <location>
        <begin position="1"/>
        <end position="18"/>
    </location>
</feature>
<evidence type="ECO:0000313" key="3">
    <source>
        <dbReference type="Proteomes" id="UP000077755"/>
    </source>
</evidence>
<sequence length="287" mass="31173">MDPLGLKRPPLSPLSPSSLRERQRRRGGAHDSTDGNGSLLCKENQNPLRKAQTFGSGGNTIPGILHKGSLKTSQCSAPSTAESVVNSENQHKYLKETCPAERKSFLGNRRENNPTRIPISRGNDDVNPGSGTSFGTTDDFSSPSQRRLRDVDLFAVTQRTPLARLIAIQSNKQSVSNRFQPTVFNCFQISSLKASQCSVASTAESFLPAEIDKTMSENRALLMGKHVVKILITQEKHINYVSCGLLFSCADLKNGLCLGTPTLAYNSCQMPLHSTQASGSSSTFQTQ</sequence>